<feature type="site" description="Important for beta-aspartyl-AMP intermediate formation" evidence="5">
    <location>
        <position position="161"/>
    </location>
</feature>
<evidence type="ECO:0000256" key="4">
    <source>
        <dbReference type="ARBA" id="ARBA00048741"/>
    </source>
</evidence>
<evidence type="ECO:0000313" key="8">
    <source>
        <dbReference type="Proteomes" id="UP000032900"/>
    </source>
</evidence>
<dbReference type="STRING" id="1236989.JCM15548_14064"/>
<name>A0A0E9M2Q1_9BACT</name>
<dbReference type="PANTHER" id="PTHR43284:SF1">
    <property type="entry name" value="ASPARAGINE SYNTHETASE"/>
    <property type="match status" value="1"/>
</dbReference>
<comment type="caution">
    <text evidence="7">The sequence shown here is derived from an EMBL/GenBank/DDBJ whole genome shotgun (WGS) entry which is preliminary data.</text>
</comment>
<dbReference type="InterPro" id="IPR014729">
    <property type="entry name" value="Rossmann-like_a/b/a_fold"/>
</dbReference>
<evidence type="ECO:0000256" key="2">
    <source>
        <dbReference type="ARBA" id="ARBA00005752"/>
    </source>
</evidence>
<evidence type="ECO:0000256" key="1">
    <source>
        <dbReference type="ARBA" id="ARBA00005187"/>
    </source>
</evidence>
<dbReference type="EMBL" id="BAZW01000056">
    <property type="protein sequence ID" value="GAO31676.1"/>
    <property type="molecule type" value="Genomic_DNA"/>
</dbReference>
<dbReference type="PANTHER" id="PTHR43284">
    <property type="entry name" value="ASPARAGINE SYNTHETASE (GLUTAMINE-HYDROLYZING)"/>
    <property type="match status" value="1"/>
</dbReference>
<dbReference type="SUPFAM" id="SSF52402">
    <property type="entry name" value="Adenine nucleotide alpha hydrolases-like"/>
    <property type="match status" value="1"/>
</dbReference>
<dbReference type="InterPro" id="IPR051786">
    <property type="entry name" value="ASN_synthetase/amidase"/>
</dbReference>
<dbReference type="AlphaFoldDB" id="A0A0E9M2Q1"/>
<dbReference type="GO" id="GO:0004066">
    <property type="term" value="F:asparagine synthase (glutamine-hydrolyzing) activity"/>
    <property type="evidence" value="ECO:0007669"/>
    <property type="project" value="UniProtKB-EC"/>
</dbReference>
<dbReference type="Pfam" id="PF00733">
    <property type="entry name" value="Asn_synthase"/>
    <property type="match status" value="1"/>
</dbReference>
<dbReference type="CDD" id="cd01991">
    <property type="entry name" value="Asn_synthase_B_C"/>
    <property type="match status" value="1"/>
</dbReference>
<proteinExistence type="inferred from homology"/>
<evidence type="ECO:0000256" key="5">
    <source>
        <dbReference type="PIRSR" id="PIRSR001589-3"/>
    </source>
</evidence>
<evidence type="ECO:0000259" key="6">
    <source>
        <dbReference type="Pfam" id="PF00733"/>
    </source>
</evidence>
<comment type="pathway">
    <text evidence="1">Amino-acid biosynthesis; L-asparagine biosynthesis; L-asparagine from L-aspartate (L-Gln route): step 1/1.</text>
</comment>
<evidence type="ECO:0000256" key="3">
    <source>
        <dbReference type="ARBA" id="ARBA00012737"/>
    </source>
</evidence>
<comment type="similarity">
    <text evidence="2">Belongs to the asparagine synthetase family.</text>
</comment>
<dbReference type="EC" id="6.3.5.4" evidence="3"/>
<protein>
    <recommendedName>
        <fullName evidence="3">asparagine synthase (glutamine-hydrolyzing)</fullName>
        <ecNumber evidence="3">6.3.5.4</ecNumber>
    </recommendedName>
</protein>
<dbReference type="InterPro" id="IPR001962">
    <property type="entry name" value="Asn_synthase"/>
</dbReference>
<dbReference type="Proteomes" id="UP000032900">
    <property type="component" value="Unassembled WGS sequence"/>
</dbReference>
<evidence type="ECO:0000313" key="7">
    <source>
        <dbReference type="EMBL" id="GAO31676.1"/>
    </source>
</evidence>
<sequence length="454" mass="51933">MHISSEKTEIKQWWQLHFPADGLPGYRGSFNEAREELSALLTDAVKLRLRADVPVAAYLSGGLDSSATTALIKNVASGSLRTFSIGFEDDEFDETSFQQEASAYLKTRHTPFTCKKDDIGYYFPQVIWHSEIPILRTAPVPMFCLSKKVRENNIKVVITGEGADEMLAGYDIFKETIIRNFWSRQPHSKYRPLLLNKLYPYLAQFKGRNQAMLKLFYGYKLEETSSPFYSHLLRWKNTSNIISYFSGDMHAAINGHDSIKEAGKLLHKDFNTWNKLSQAQWLEITIFMSGYLLCSQGDRMAMANSVEGRYPFLDYRVMEFAATLPPDYKMHGLDEKYILKQMMQGQLPDSILKRPKQAYRAPVSKSFMTEKPPAYVEEMIAPEALKKTGLFNIEKTQKLLSKIKTSQLVSEMDNMALSGILSTQLLHSQFINKNATFSLPTQLSNCHRIIDQRT</sequence>
<comment type="catalytic activity">
    <reaction evidence="4">
        <text>L-aspartate + L-glutamine + ATP + H2O = L-asparagine + L-glutamate + AMP + diphosphate + H(+)</text>
        <dbReference type="Rhea" id="RHEA:12228"/>
        <dbReference type="ChEBI" id="CHEBI:15377"/>
        <dbReference type="ChEBI" id="CHEBI:15378"/>
        <dbReference type="ChEBI" id="CHEBI:29985"/>
        <dbReference type="ChEBI" id="CHEBI:29991"/>
        <dbReference type="ChEBI" id="CHEBI:30616"/>
        <dbReference type="ChEBI" id="CHEBI:33019"/>
        <dbReference type="ChEBI" id="CHEBI:58048"/>
        <dbReference type="ChEBI" id="CHEBI:58359"/>
        <dbReference type="ChEBI" id="CHEBI:456215"/>
        <dbReference type="EC" id="6.3.5.4"/>
    </reaction>
</comment>
<dbReference type="Gene3D" id="3.40.50.620">
    <property type="entry name" value="HUPs"/>
    <property type="match status" value="1"/>
</dbReference>
<reference evidence="7 8" key="1">
    <citation type="journal article" date="2015" name="Microbes Environ.">
        <title>Distribution and evolution of nitrogen fixation genes in the phylum bacteroidetes.</title>
        <authorList>
            <person name="Inoue J."/>
            <person name="Oshima K."/>
            <person name="Suda W."/>
            <person name="Sakamoto M."/>
            <person name="Iino T."/>
            <person name="Noda S."/>
            <person name="Hongoh Y."/>
            <person name="Hattori M."/>
            <person name="Ohkuma M."/>
        </authorList>
    </citation>
    <scope>NUCLEOTIDE SEQUENCE [LARGE SCALE GENOMIC DNA]</scope>
    <source>
        <strain evidence="7">JCM 15548</strain>
    </source>
</reference>
<organism evidence="7 8">
    <name type="scientific">Geofilum rubicundum JCM 15548</name>
    <dbReference type="NCBI Taxonomy" id="1236989"/>
    <lineage>
        <taxon>Bacteria</taxon>
        <taxon>Pseudomonadati</taxon>
        <taxon>Bacteroidota</taxon>
        <taxon>Bacteroidia</taxon>
        <taxon>Marinilabiliales</taxon>
        <taxon>Marinilabiliaceae</taxon>
        <taxon>Geofilum</taxon>
    </lineage>
</organism>
<dbReference type="InterPro" id="IPR006426">
    <property type="entry name" value="Asn_synth_AEB"/>
</dbReference>
<gene>
    <name evidence="7" type="ORF">JCM15548_14064</name>
</gene>
<keyword evidence="8" id="KW-1185">Reference proteome</keyword>
<dbReference type="PIRSF" id="PIRSF001589">
    <property type="entry name" value="Asn_synthetase_glu-h"/>
    <property type="match status" value="1"/>
</dbReference>
<feature type="domain" description="Asparagine synthetase" evidence="6">
    <location>
        <begin position="37"/>
        <end position="405"/>
    </location>
</feature>
<dbReference type="GO" id="GO:0006529">
    <property type="term" value="P:asparagine biosynthetic process"/>
    <property type="evidence" value="ECO:0007669"/>
    <property type="project" value="InterPro"/>
</dbReference>
<accession>A0A0E9M2Q1</accession>
<dbReference type="GO" id="GO:0005829">
    <property type="term" value="C:cytosol"/>
    <property type="evidence" value="ECO:0007669"/>
    <property type="project" value="TreeGrafter"/>
</dbReference>